<feature type="domain" description="Gfd2/YDR514C-like C-terminal" evidence="1">
    <location>
        <begin position="28"/>
        <end position="148"/>
    </location>
</feature>
<dbReference type="EMBL" id="MU006094">
    <property type="protein sequence ID" value="KAF2839939.1"/>
    <property type="molecule type" value="Genomic_DNA"/>
</dbReference>
<evidence type="ECO:0000313" key="2">
    <source>
        <dbReference type="EMBL" id="KAF2839939.1"/>
    </source>
</evidence>
<dbReference type="OrthoDB" id="5953249at2759"/>
<keyword evidence="3" id="KW-1185">Reference proteome</keyword>
<dbReference type="GO" id="GO:0005634">
    <property type="term" value="C:nucleus"/>
    <property type="evidence" value="ECO:0007669"/>
    <property type="project" value="TreeGrafter"/>
</dbReference>
<dbReference type="AlphaFoldDB" id="A0A9P4VTU8"/>
<evidence type="ECO:0000259" key="1">
    <source>
        <dbReference type="Pfam" id="PF21762"/>
    </source>
</evidence>
<reference evidence="2" key="1">
    <citation type="journal article" date="2020" name="Stud. Mycol.">
        <title>101 Dothideomycetes genomes: a test case for predicting lifestyles and emergence of pathogens.</title>
        <authorList>
            <person name="Haridas S."/>
            <person name="Albert R."/>
            <person name="Binder M."/>
            <person name="Bloem J."/>
            <person name="Labutti K."/>
            <person name="Salamov A."/>
            <person name="Andreopoulos B."/>
            <person name="Baker S."/>
            <person name="Barry K."/>
            <person name="Bills G."/>
            <person name="Bluhm B."/>
            <person name="Cannon C."/>
            <person name="Castanera R."/>
            <person name="Culley D."/>
            <person name="Daum C."/>
            <person name="Ezra D."/>
            <person name="Gonzalez J."/>
            <person name="Henrissat B."/>
            <person name="Kuo A."/>
            <person name="Liang C."/>
            <person name="Lipzen A."/>
            <person name="Lutzoni F."/>
            <person name="Magnuson J."/>
            <person name="Mondo S."/>
            <person name="Nolan M."/>
            <person name="Ohm R."/>
            <person name="Pangilinan J."/>
            <person name="Park H.-J."/>
            <person name="Ramirez L."/>
            <person name="Alfaro M."/>
            <person name="Sun H."/>
            <person name="Tritt A."/>
            <person name="Yoshinaga Y."/>
            <person name="Zwiers L.-H."/>
            <person name="Turgeon B."/>
            <person name="Goodwin S."/>
            <person name="Spatafora J."/>
            <person name="Crous P."/>
            <person name="Grigoriev I."/>
        </authorList>
    </citation>
    <scope>NUCLEOTIDE SEQUENCE</scope>
    <source>
        <strain evidence="2">CBS 101060</strain>
    </source>
</reference>
<dbReference type="Proteomes" id="UP000799429">
    <property type="component" value="Unassembled WGS sequence"/>
</dbReference>
<sequence length="400" mass="44001">MVKHLRVVENGFRVSRFKDKYGNDLFAGDRLDFGKSEWIQKATLPFALAMAFKWRDSKHDAKEHGYIKYRQIVLVGHAFDNDEKYLKTQLGVKLTDFQTIVGIIDTQVMTWVPTRHPQRLPLILASVGVTLKNQHNGGNDSAYTLLGVILLALQGSRRLTREDPTPQAVVDKMIVDLREAVKNIPDDKRCTRCGSEQHKAEQCFVFHECTNCKTKGHTEDRCKMCKLCGKWHGGGICAISGEYVNEHYIRLHQAEAAQSGTGTTMATFGGFSLAPNSYAVLPSYSSPGNRPLNAAAPVFVPSFGIVATLPSAPVAERPAMSGQTVIGSGFKVPQHRHFSVLPKLSGPSPLAPTGPRGLVVDSQLESRRAAVPTNRLVPKLDIHDAEQFPTLGAAPVRKHC</sequence>
<dbReference type="PANTHER" id="PTHR28083:SF1">
    <property type="entry name" value="GOOD FOR FULL DBP5 ACTIVITY PROTEIN 2"/>
    <property type="match status" value="1"/>
</dbReference>
<dbReference type="InterPro" id="IPR048519">
    <property type="entry name" value="Gfd2/YDR514C-like_C"/>
</dbReference>
<dbReference type="InterPro" id="IPR040151">
    <property type="entry name" value="Gfd2/YDR514C-like"/>
</dbReference>
<protein>
    <recommendedName>
        <fullName evidence="1">Gfd2/YDR514C-like C-terminal domain-containing protein</fullName>
    </recommendedName>
</protein>
<comment type="caution">
    <text evidence="2">The sequence shown here is derived from an EMBL/GenBank/DDBJ whole genome shotgun (WGS) entry which is preliminary data.</text>
</comment>
<dbReference type="Pfam" id="PF21762">
    <property type="entry name" value="DEDDh_C"/>
    <property type="match status" value="1"/>
</dbReference>
<organism evidence="2 3">
    <name type="scientific">Patellaria atrata CBS 101060</name>
    <dbReference type="NCBI Taxonomy" id="1346257"/>
    <lineage>
        <taxon>Eukaryota</taxon>
        <taxon>Fungi</taxon>
        <taxon>Dikarya</taxon>
        <taxon>Ascomycota</taxon>
        <taxon>Pezizomycotina</taxon>
        <taxon>Dothideomycetes</taxon>
        <taxon>Dothideomycetes incertae sedis</taxon>
        <taxon>Patellariales</taxon>
        <taxon>Patellariaceae</taxon>
        <taxon>Patellaria</taxon>
    </lineage>
</organism>
<gene>
    <name evidence="2" type="ORF">M501DRAFT_1003421</name>
</gene>
<name>A0A9P4VTU8_9PEZI</name>
<dbReference type="PANTHER" id="PTHR28083">
    <property type="entry name" value="GOOD FOR FULL DBP5 ACTIVITY PROTEIN 2"/>
    <property type="match status" value="1"/>
</dbReference>
<proteinExistence type="predicted"/>
<evidence type="ECO:0000313" key="3">
    <source>
        <dbReference type="Proteomes" id="UP000799429"/>
    </source>
</evidence>
<accession>A0A9P4VTU8</accession>